<dbReference type="PROSITE" id="PS51007">
    <property type="entry name" value="CYTC"/>
    <property type="match status" value="1"/>
</dbReference>
<proteinExistence type="predicted"/>
<evidence type="ECO:0000256" key="5">
    <source>
        <dbReference type="SAM" id="MobiDB-lite"/>
    </source>
</evidence>
<feature type="chain" id="PRO_5018024779" evidence="6">
    <location>
        <begin position="36"/>
        <end position="184"/>
    </location>
</feature>
<dbReference type="Gene3D" id="1.10.760.10">
    <property type="entry name" value="Cytochrome c-like domain"/>
    <property type="match status" value="1"/>
</dbReference>
<evidence type="ECO:0000313" key="9">
    <source>
        <dbReference type="Proteomes" id="UP000273516"/>
    </source>
</evidence>
<dbReference type="PANTHER" id="PTHR35008">
    <property type="entry name" value="BLL4482 PROTEIN-RELATED"/>
    <property type="match status" value="1"/>
</dbReference>
<keyword evidence="3 4" id="KW-0408">Iron</keyword>
<evidence type="ECO:0000313" key="8">
    <source>
        <dbReference type="EMBL" id="RMC34801.1"/>
    </source>
</evidence>
<feature type="signal peptide" evidence="6">
    <location>
        <begin position="1"/>
        <end position="35"/>
    </location>
</feature>
<reference evidence="8 9" key="1">
    <citation type="submission" date="2018-07" db="EMBL/GenBank/DDBJ databases">
        <authorList>
            <person name="Zhang Y."/>
            <person name="Wang L."/>
            <person name="Ma S."/>
        </authorList>
    </citation>
    <scope>NUCLEOTIDE SEQUENCE [LARGE SCALE GENOMIC DNA]</scope>
    <source>
        <strain evidence="8 9">4-2</strain>
    </source>
</reference>
<sequence>MLSARTACPCIPMNRRILVFGFAALLPVLAITALAEAPADGSSGPGFPGMAMTKDDIAHGQKLYTRNCASCHGAKLEGQPNWKRRLPSGRMPAPPHDETGHTWHHSDRELFTMTKLGVEAIQPGYQSDMPGFAELLTDTEIRKILAFIKSTWPERQRAAQARLNESDKSRATRDRTLSTRRREP</sequence>
<accession>A0A3M0MB48</accession>
<organism evidence="8 9">
    <name type="scientific">Paracoccus alkanivorans</name>
    <dbReference type="NCBI Taxonomy" id="2116655"/>
    <lineage>
        <taxon>Bacteria</taxon>
        <taxon>Pseudomonadati</taxon>
        <taxon>Pseudomonadota</taxon>
        <taxon>Alphaproteobacteria</taxon>
        <taxon>Rhodobacterales</taxon>
        <taxon>Paracoccaceae</taxon>
        <taxon>Paracoccus</taxon>
    </lineage>
</organism>
<dbReference type="SUPFAM" id="SSF46626">
    <property type="entry name" value="Cytochrome c"/>
    <property type="match status" value="1"/>
</dbReference>
<keyword evidence="2 4" id="KW-0479">Metal-binding</keyword>
<dbReference type="InterPro" id="IPR009056">
    <property type="entry name" value="Cyt_c-like_dom"/>
</dbReference>
<evidence type="ECO:0000256" key="1">
    <source>
        <dbReference type="ARBA" id="ARBA00022617"/>
    </source>
</evidence>
<dbReference type="GO" id="GO:0020037">
    <property type="term" value="F:heme binding"/>
    <property type="evidence" value="ECO:0007669"/>
    <property type="project" value="InterPro"/>
</dbReference>
<dbReference type="GO" id="GO:0046872">
    <property type="term" value="F:metal ion binding"/>
    <property type="evidence" value="ECO:0007669"/>
    <property type="project" value="UniProtKB-KW"/>
</dbReference>
<dbReference type="AlphaFoldDB" id="A0A3M0MB48"/>
<evidence type="ECO:0000259" key="7">
    <source>
        <dbReference type="PROSITE" id="PS51007"/>
    </source>
</evidence>
<evidence type="ECO:0000256" key="2">
    <source>
        <dbReference type="ARBA" id="ARBA00022723"/>
    </source>
</evidence>
<dbReference type="PANTHER" id="PTHR35008:SF4">
    <property type="entry name" value="BLL4482 PROTEIN"/>
    <property type="match status" value="1"/>
</dbReference>
<keyword evidence="1 4" id="KW-0349">Heme</keyword>
<dbReference type="Pfam" id="PF00034">
    <property type="entry name" value="Cytochrom_C"/>
    <property type="match status" value="1"/>
</dbReference>
<evidence type="ECO:0000256" key="6">
    <source>
        <dbReference type="SAM" id="SignalP"/>
    </source>
</evidence>
<keyword evidence="9" id="KW-1185">Reference proteome</keyword>
<dbReference type="Proteomes" id="UP000273516">
    <property type="component" value="Unassembled WGS sequence"/>
</dbReference>
<evidence type="ECO:0000256" key="3">
    <source>
        <dbReference type="ARBA" id="ARBA00023004"/>
    </source>
</evidence>
<feature type="compositionally biased region" description="Basic and acidic residues" evidence="5">
    <location>
        <begin position="164"/>
        <end position="184"/>
    </location>
</feature>
<evidence type="ECO:0000256" key="4">
    <source>
        <dbReference type="PROSITE-ProRule" id="PRU00433"/>
    </source>
</evidence>
<dbReference type="EMBL" id="QOKZ01000004">
    <property type="protein sequence ID" value="RMC34801.1"/>
    <property type="molecule type" value="Genomic_DNA"/>
</dbReference>
<comment type="caution">
    <text evidence="8">The sequence shown here is derived from an EMBL/GenBank/DDBJ whole genome shotgun (WGS) entry which is preliminary data.</text>
</comment>
<dbReference type="GO" id="GO:0009055">
    <property type="term" value="F:electron transfer activity"/>
    <property type="evidence" value="ECO:0007669"/>
    <property type="project" value="InterPro"/>
</dbReference>
<feature type="region of interest" description="Disordered" evidence="5">
    <location>
        <begin position="155"/>
        <end position="184"/>
    </location>
</feature>
<gene>
    <name evidence="8" type="ORF">C9E81_11935</name>
</gene>
<dbReference type="InterPro" id="IPR036909">
    <property type="entry name" value="Cyt_c-like_dom_sf"/>
</dbReference>
<name>A0A3M0MB48_9RHOB</name>
<protein>
    <submittedName>
        <fullName evidence="8">Cytochrome c</fullName>
    </submittedName>
</protein>
<feature type="domain" description="Cytochrome c" evidence="7">
    <location>
        <begin position="55"/>
        <end position="152"/>
    </location>
</feature>
<dbReference type="InterPro" id="IPR051459">
    <property type="entry name" value="Cytochrome_c-type_DH"/>
</dbReference>
<keyword evidence="6" id="KW-0732">Signal</keyword>